<dbReference type="InterPro" id="IPR007345">
    <property type="entry name" value="Polysacch_pyruvyl_Trfase"/>
</dbReference>
<dbReference type="GO" id="GO:0016757">
    <property type="term" value="F:glycosyltransferase activity"/>
    <property type="evidence" value="ECO:0007669"/>
    <property type="project" value="UniProtKB-KW"/>
</dbReference>
<dbReference type="Proteomes" id="UP001385499">
    <property type="component" value="Unassembled WGS sequence"/>
</dbReference>
<organism evidence="2 3">
    <name type="scientific">Roseibium algae</name>
    <dbReference type="NCBI Taxonomy" id="3123038"/>
    <lineage>
        <taxon>Bacteria</taxon>
        <taxon>Pseudomonadati</taxon>
        <taxon>Pseudomonadota</taxon>
        <taxon>Alphaproteobacteria</taxon>
        <taxon>Hyphomicrobiales</taxon>
        <taxon>Stappiaceae</taxon>
        <taxon>Roseibium</taxon>
    </lineage>
</organism>
<comment type="caution">
    <text evidence="2">The sequence shown here is derived from an EMBL/GenBank/DDBJ whole genome shotgun (WGS) entry which is preliminary data.</text>
</comment>
<feature type="domain" description="Polysaccharide pyruvyl transferase" evidence="1">
    <location>
        <begin position="13"/>
        <end position="306"/>
    </location>
</feature>
<dbReference type="EC" id="2.4.-.-" evidence="2"/>
<protein>
    <submittedName>
        <fullName evidence="2">Polysaccharide pyruvyl transferase family protein</fullName>
        <ecNumber evidence="2">2.4.-.-</ecNumber>
    </submittedName>
</protein>
<evidence type="ECO:0000259" key="1">
    <source>
        <dbReference type="Pfam" id="PF04230"/>
    </source>
</evidence>
<dbReference type="RefSeq" id="WP_340276450.1">
    <property type="nucleotide sequence ID" value="NZ_JBAKIA010000015.1"/>
</dbReference>
<dbReference type="EMBL" id="JBAKIA010000015">
    <property type="protein sequence ID" value="MEJ8476096.1"/>
    <property type="molecule type" value="Genomic_DNA"/>
</dbReference>
<evidence type="ECO:0000313" key="3">
    <source>
        <dbReference type="Proteomes" id="UP001385499"/>
    </source>
</evidence>
<reference evidence="2 3" key="1">
    <citation type="submission" date="2024-02" db="EMBL/GenBank/DDBJ databases">
        <title>Roseibium algae sp. nov., isolated from marine alga (Grateloupia sp.), showing potential in myo-inositol conversion.</title>
        <authorList>
            <person name="Wang Y."/>
        </authorList>
    </citation>
    <scope>NUCLEOTIDE SEQUENCE [LARGE SCALE GENOMIC DNA]</scope>
    <source>
        <strain evidence="2 3">H3510</strain>
    </source>
</reference>
<dbReference type="PANTHER" id="PTHR36836">
    <property type="entry name" value="COLANIC ACID BIOSYNTHESIS PROTEIN WCAK"/>
    <property type="match status" value="1"/>
</dbReference>
<sequence length="377" mass="42353">MIRIAHVGGWGRNYGDLALQDGQMRVLREDSDQSLEFLPIHCQQTEFHPDLIDRINETCDLMILGGGGMIFHRPEDSSKSGWQFNIALEDLDRIRVPIVVYAVGYNPFHFDSQKLLPVAMEHLKATQERALMFSVRNNGSRNALINGGLDPNRIEILPDPGMYVPSFPLTLPQSAGKDLKIGLNWAGDRPHFRFPEPWEANRLGLIDALCGAFQALAGDYPELQVYFIPHLENRIDSDVWELFSQRLGTRILNLEDSVRNIYPPSRAQVGFLADTYRQMDISIGMRGHANIIPFGMNTPLLGLGSHDKVGFFLDEVGLLDNWLSTQADSSAGGATAIAAKIRSVLEERLVLKGRMAEQLTRCRQTTKNFHERLFSAL</sequence>
<keyword evidence="3" id="KW-1185">Reference proteome</keyword>
<keyword evidence="2" id="KW-0808">Transferase</keyword>
<dbReference type="PANTHER" id="PTHR36836:SF1">
    <property type="entry name" value="COLANIC ACID BIOSYNTHESIS PROTEIN WCAK"/>
    <property type="match status" value="1"/>
</dbReference>
<evidence type="ECO:0000313" key="2">
    <source>
        <dbReference type="EMBL" id="MEJ8476096.1"/>
    </source>
</evidence>
<name>A0ABU8TPJ6_9HYPH</name>
<keyword evidence="2" id="KW-0328">Glycosyltransferase</keyword>
<proteinExistence type="predicted"/>
<accession>A0ABU8TPJ6</accession>
<dbReference type="Pfam" id="PF04230">
    <property type="entry name" value="PS_pyruv_trans"/>
    <property type="match status" value="1"/>
</dbReference>
<gene>
    <name evidence="2" type="ORF">V6575_18550</name>
</gene>